<evidence type="ECO:0000313" key="4">
    <source>
        <dbReference type="Proteomes" id="UP000623958"/>
    </source>
</evidence>
<feature type="chain" id="PRO_5038070905" description="DUF4156 domain-containing protein" evidence="2">
    <location>
        <begin position="20"/>
        <end position="107"/>
    </location>
</feature>
<evidence type="ECO:0008006" key="5">
    <source>
        <dbReference type="Google" id="ProtNLM"/>
    </source>
</evidence>
<accession>A0A919F8G4</accession>
<keyword evidence="4" id="KW-1185">Reference proteome</keyword>
<dbReference type="EMBL" id="BNBA01000014">
    <property type="protein sequence ID" value="GHH54287.1"/>
    <property type="molecule type" value="Genomic_DNA"/>
</dbReference>
<name>A0A919F8G4_9XANT</name>
<dbReference type="InterPro" id="IPR025294">
    <property type="entry name" value="DUF4156"/>
</dbReference>
<reference evidence="3" key="2">
    <citation type="submission" date="2020-09" db="EMBL/GenBank/DDBJ databases">
        <authorList>
            <person name="Sun Q."/>
            <person name="Ohkuma M."/>
        </authorList>
    </citation>
    <scope>NUCLEOTIDE SEQUENCE</scope>
    <source>
        <strain evidence="3">JCM 13306</strain>
    </source>
</reference>
<sequence>MRSCLPLVLVASVALSACTWVPIEQAGKAVRVLPAGPVPAGCVQQGEVVVSVKNRVGFINRNPLKVKDELETLARNEAPSAGANAVQPQGEPADGSQRFTAFRCPGR</sequence>
<proteinExistence type="predicted"/>
<keyword evidence="2" id="KW-0732">Signal</keyword>
<evidence type="ECO:0000256" key="2">
    <source>
        <dbReference type="SAM" id="SignalP"/>
    </source>
</evidence>
<reference evidence="3" key="1">
    <citation type="journal article" date="2014" name="Int. J. Syst. Evol. Microbiol.">
        <title>Complete genome sequence of Corynebacterium casei LMG S-19264T (=DSM 44701T), isolated from a smear-ripened cheese.</title>
        <authorList>
            <consortium name="US DOE Joint Genome Institute (JGI-PGF)"/>
            <person name="Walter F."/>
            <person name="Albersmeier A."/>
            <person name="Kalinowski J."/>
            <person name="Ruckert C."/>
        </authorList>
    </citation>
    <scope>NUCLEOTIDE SEQUENCE</scope>
    <source>
        <strain evidence="3">JCM 13306</strain>
    </source>
</reference>
<protein>
    <recommendedName>
        <fullName evidence="5">DUF4156 domain-containing protein</fullName>
    </recommendedName>
</protein>
<dbReference type="RefSeq" id="WP_140725020.1">
    <property type="nucleotide sequence ID" value="NZ_BNBA01000014.1"/>
</dbReference>
<feature type="region of interest" description="Disordered" evidence="1">
    <location>
        <begin position="77"/>
        <end position="107"/>
    </location>
</feature>
<evidence type="ECO:0000313" key="3">
    <source>
        <dbReference type="EMBL" id="GHH54287.1"/>
    </source>
</evidence>
<evidence type="ECO:0000256" key="1">
    <source>
        <dbReference type="SAM" id="MobiDB-lite"/>
    </source>
</evidence>
<dbReference type="PROSITE" id="PS51257">
    <property type="entry name" value="PROKAR_LIPOPROTEIN"/>
    <property type="match status" value="1"/>
</dbReference>
<dbReference type="Proteomes" id="UP000623958">
    <property type="component" value="Unassembled WGS sequence"/>
</dbReference>
<organism evidence="3 4">
    <name type="scientific">Xanthomonas boreopolis</name>
    <dbReference type="NCBI Taxonomy" id="86183"/>
    <lineage>
        <taxon>Bacteria</taxon>
        <taxon>Pseudomonadati</taxon>
        <taxon>Pseudomonadota</taxon>
        <taxon>Gammaproteobacteria</taxon>
        <taxon>Lysobacterales</taxon>
        <taxon>Lysobacteraceae</taxon>
        <taxon>Xanthomonas</taxon>
    </lineage>
</organism>
<comment type="caution">
    <text evidence="3">The sequence shown here is derived from an EMBL/GenBank/DDBJ whole genome shotgun (WGS) entry which is preliminary data.</text>
</comment>
<dbReference type="AlphaFoldDB" id="A0A919F8G4"/>
<gene>
    <name evidence="3" type="ORF">GCM10009090_20850</name>
</gene>
<dbReference type="Pfam" id="PF13698">
    <property type="entry name" value="DUF4156"/>
    <property type="match status" value="1"/>
</dbReference>
<feature type="signal peptide" evidence="2">
    <location>
        <begin position="1"/>
        <end position="19"/>
    </location>
</feature>